<name>A0A4D4MWN6_STRAX</name>
<evidence type="ECO:0000313" key="1">
    <source>
        <dbReference type="EMBL" id="GDY75487.1"/>
    </source>
</evidence>
<evidence type="ECO:0000313" key="2">
    <source>
        <dbReference type="Proteomes" id="UP000299211"/>
    </source>
</evidence>
<dbReference type="EMBL" id="BJHY01000001">
    <property type="protein sequence ID" value="GDY75487.1"/>
    <property type="molecule type" value="Genomic_DNA"/>
</dbReference>
<sequence>MALPVVVGAVTTVPLVSLAPPALVRVTALAGAGGELGLLVARRGGGRRRRRLARGVVDSDCDADRATALAAQCLADDRREAAFENALRKLVRYGEQSGVGDQGQRLAALDPVLVLDLDTLAAALAEELLEYAWPHCGKIGRYVSHRARSLTGSHERVVLGLVGM</sequence>
<dbReference type="Proteomes" id="UP000299211">
    <property type="component" value="Unassembled WGS sequence"/>
</dbReference>
<reference evidence="1 2" key="1">
    <citation type="submission" date="2019-04" db="EMBL/GenBank/DDBJ databases">
        <title>Draft genome sequences of Streptomyces avermitilis ATCC 31267.</title>
        <authorList>
            <person name="Komaki H."/>
            <person name="Tamura T."/>
            <person name="Hosoyama A."/>
        </authorList>
    </citation>
    <scope>NUCLEOTIDE SEQUENCE [LARGE SCALE GENOMIC DNA]</scope>
    <source>
        <strain evidence="1 2">ATCC 31267</strain>
    </source>
</reference>
<organism evidence="1 2">
    <name type="scientific">Streptomyces avermitilis</name>
    <dbReference type="NCBI Taxonomy" id="33903"/>
    <lineage>
        <taxon>Bacteria</taxon>
        <taxon>Bacillati</taxon>
        <taxon>Actinomycetota</taxon>
        <taxon>Actinomycetes</taxon>
        <taxon>Kitasatosporales</taxon>
        <taxon>Streptomycetaceae</taxon>
        <taxon>Streptomyces</taxon>
    </lineage>
</organism>
<proteinExistence type="predicted"/>
<comment type="caution">
    <text evidence="1">The sequence shown here is derived from an EMBL/GenBank/DDBJ whole genome shotgun (WGS) entry which is preliminary data.</text>
</comment>
<accession>A0A4D4MWN6</accession>
<gene>
    <name evidence="1" type="ORF">SAV31267_049720</name>
</gene>
<protein>
    <submittedName>
        <fullName evidence="1">Uncharacterized protein</fullName>
    </submittedName>
</protein>
<dbReference type="AlphaFoldDB" id="A0A4D4MWN6"/>